<protein>
    <submittedName>
        <fullName evidence="2">Uncharacterized protein</fullName>
    </submittedName>
</protein>
<feature type="compositionally biased region" description="Polar residues" evidence="1">
    <location>
        <begin position="82"/>
        <end position="92"/>
    </location>
</feature>
<reference evidence="3" key="1">
    <citation type="journal article" date="2019" name="Int. J. Syst. Evol. Microbiol.">
        <title>The Global Catalogue of Microorganisms (GCM) 10K type strain sequencing project: providing services to taxonomists for standard genome sequencing and annotation.</title>
        <authorList>
            <consortium name="The Broad Institute Genomics Platform"/>
            <consortium name="The Broad Institute Genome Sequencing Center for Infectious Disease"/>
            <person name="Wu L."/>
            <person name="Ma J."/>
        </authorList>
    </citation>
    <scope>NUCLEOTIDE SEQUENCE [LARGE SCALE GENOMIC DNA]</scope>
    <source>
        <strain evidence="3">JCM 11117</strain>
    </source>
</reference>
<feature type="compositionally biased region" description="Polar residues" evidence="1">
    <location>
        <begin position="1"/>
        <end position="16"/>
    </location>
</feature>
<evidence type="ECO:0000313" key="3">
    <source>
        <dbReference type="Proteomes" id="UP001499967"/>
    </source>
</evidence>
<comment type="caution">
    <text evidence="2">The sequence shown here is derived from an EMBL/GenBank/DDBJ whole genome shotgun (WGS) entry which is preliminary data.</text>
</comment>
<keyword evidence="3" id="KW-1185">Reference proteome</keyword>
<gene>
    <name evidence="2" type="ORF">GCM10009559_24670</name>
</gene>
<name>A0ABP4ABF2_9PSEU</name>
<sequence length="92" mass="10181">MLPASWLTSSNRTATGSAPKIRNVPTISFHTPRPTITQCERDDNRFHYRMEEITRAGQVGPDVTGGRTSRRRILPVGPLGRASTSQTARGYL</sequence>
<feature type="region of interest" description="Disordered" evidence="1">
    <location>
        <begin position="57"/>
        <end position="92"/>
    </location>
</feature>
<proteinExistence type="predicted"/>
<dbReference type="EMBL" id="BAAAHP010000071">
    <property type="protein sequence ID" value="GAA0934274.1"/>
    <property type="molecule type" value="Genomic_DNA"/>
</dbReference>
<organism evidence="2 3">
    <name type="scientific">Pseudonocardia zijingensis</name>
    <dbReference type="NCBI Taxonomy" id="153376"/>
    <lineage>
        <taxon>Bacteria</taxon>
        <taxon>Bacillati</taxon>
        <taxon>Actinomycetota</taxon>
        <taxon>Actinomycetes</taxon>
        <taxon>Pseudonocardiales</taxon>
        <taxon>Pseudonocardiaceae</taxon>
        <taxon>Pseudonocardia</taxon>
    </lineage>
</organism>
<dbReference type="Proteomes" id="UP001499967">
    <property type="component" value="Unassembled WGS sequence"/>
</dbReference>
<evidence type="ECO:0000313" key="2">
    <source>
        <dbReference type="EMBL" id="GAA0934274.1"/>
    </source>
</evidence>
<evidence type="ECO:0000256" key="1">
    <source>
        <dbReference type="SAM" id="MobiDB-lite"/>
    </source>
</evidence>
<feature type="region of interest" description="Disordered" evidence="1">
    <location>
        <begin position="1"/>
        <end position="37"/>
    </location>
</feature>
<accession>A0ABP4ABF2</accession>
<feature type="compositionally biased region" description="Polar residues" evidence="1">
    <location>
        <begin position="25"/>
        <end position="37"/>
    </location>
</feature>